<keyword evidence="4 7" id="KW-0479">Metal-binding</keyword>
<comment type="similarity">
    <text evidence="2 7">Belongs to the phosphohexose mutase family.</text>
</comment>
<dbReference type="SUPFAM" id="SSF53738">
    <property type="entry name" value="Phosphoglucomutase, first 3 domains"/>
    <property type="match status" value="3"/>
</dbReference>
<dbReference type="Proteomes" id="UP000178724">
    <property type="component" value="Unassembled WGS sequence"/>
</dbReference>
<dbReference type="PANTHER" id="PTHR42946:SF1">
    <property type="entry name" value="PHOSPHOGLUCOMUTASE (ALPHA-D-GLUCOSE-1,6-BISPHOSPHATE-DEPENDENT)"/>
    <property type="match status" value="1"/>
</dbReference>
<dbReference type="GO" id="GO:0009252">
    <property type="term" value="P:peptidoglycan biosynthetic process"/>
    <property type="evidence" value="ECO:0007669"/>
    <property type="project" value="TreeGrafter"/>
</dbReference>
<dbReference type="GO" id="GO:0006048">
    <property type="term" value="P:UDP-N-acetylglucosamine biosynthetic process"/>
    <property type="evidence" value="ECO:0007669"/>
    <property type="project" value="TreeGrafter"/>
</dbReference>
<dbReference type="Pfam" id="PF00408">
    <property type="entry name" value="PGM_PMM_IV"/>
    <property type="match status" value="1"/>
</dbReference>
<evidence type="ECO:0000259" key="8">
    <source>
        <dbReference type="Pfam" id="PF00408"/>
    </source>
</evidence>
<dbReference type="Pfam" id="PF02879">
    <property type="entry name" value="PGM_PMM_II"/>
    <property type="match status" value="1"/>
</dbReference>
<evidence type="ECO:0000259" key="10">
    <source>
        <dbReference type="Pfam" id="PF02879"/>
    </source>
</evidence>
<dbReference type="InterPro" id="IPR024086">
    <property type="entry name" value="GlmM_arc-type"/>
</dbReference>
<name>A0A1F4Q230_UNCSA</name>
<evidence type="ECO:0000256" key="5">
    <source>
        <dbReference type="ARBA" id="ARBA00022842"/>
    </source>
</evidence>
<dbReference type="SUPFAM" id="SSF55957">
    <property type="entry name" value="Phosphoglucomutase, C-terminal domain"/>
    <property type="match status" value="1"/>
</dbReference>
<comment type="caution">
    <text evidence="12">The sequence shown here is derived from an EMBL/GenBank/DDBJ whole genome shotgun (WGS) entry which is preliminary data.</text>
</comment>
<evidence type="ECO:0000313" key="12">
    <source>
        <dbReference type="EMBL" id="OGB90005.1"/>
    </source>
</evidence>
<dbReference type="GO" id="GO:0005975">
    <property type="term" value="P:carbohydrate metabolic process"/>
    <property type="evidence" value="ECO:0007669"/>
    <property type="project" value="InterPro"/>
</dbReference>
<evidence type="ECO:0000256" key="1">
    <source>
        <dbReference type="ARBA" id="ARBA00001946"/>
    </source>
</evidence>
<reference evidence="12 13" key="1">
    <citation type="journal article" date="2016" name="Nat. Commun.">
        <title>Thousands of microbial genomes shed light on interconnected biogeochemical processes in an aquifer system.</title>
        <authorList>
            <person name="Anantharaman K."/>
            <person name="Brown C.T."/>
            <person name="Hug L.A."/>
            <person name="Sharon I."/>
            <person name="Castelle C.J."/>
            <person name="Probst A.J."/>
            <person name="Thomas B.C."/>
            <person name="Singh A."/>
            <person name="Wilkins M.J."/>
            <person name="Karaoz U."/>
            <person name="Brodie E.L."/>
            <person name="Williams K.H."/>
            <person name="Hubbard S.S."/>
            <person name="Banfield J.F."/>
        </authorList>
    </citation>
    <scope>NUCLEOTIDE SEQUENCE [LARGE SCALE GENOMIC DNA]</scope>
</reference>
<dbReference type="GO" id="GO:0004615">
    <property type="term" value="F:phosphomannomutase activity"/>
    <property type="evidence" value="ECO:0007669"/>
    <property type="project" value="TreeGrafter"/>
</dbReference>
<proteinExistence type="inferred from homology"/>
<comment type="cofactor">
    <cofactor evidence="1">
        <name>Mg(2+)</name>
        <dbReference type="ChEBI" id="CHEBI:18420"/>
    </cofactor>
</comment>
<evidence type="ECO:0000256" key="4">
    <source>
        <dbReference type="ARBA" id="ARBA00022723"/>
    </source>
</evidence>
<dbReference type="PANTHER" id="PTHR42946">
    <property type="entry name" value="PHOSPHOHEXOSE MUTASE"/>
    <property type="match status" value="1"/>
</dbReference>
<evidence type="ECO:0000256" key="3">
    <source>
        <dbReference type="ARBA" id="ARBA00022553"/>
    </source>
</evidence>
<gene>
    <name evidence="12" type="ORF">A2625_01515</name>
</gene>
<dbReference type="PRINTS" id="PR00509">
    <property type="entry name" value="PGMPMM"/>
</dbReference>
<evidence type="ECO:0000256" key="6">
    <source>
        <dbReference type="ARBA" id="ARBA00023235"/>
    </source>
</evidence>
<dbReference type="InterPro" id="IPR005843">
    <property type="entry name" value="A-D-PHexomutase_C"/>
</dbReference>
<feature type="domain" description="Alpha-D-phosphohexomutase alpha/beta/alpha" evidence="9">
    <location>
        <begin position="8"/>
        <end position="139"/>
    </location>
</feature>
<dbReference type="EMBL" id="METM01000016">
    <property type="protein sequence ID" value="OGB90005.1"/>
    <property type="molecule type" value="Genomic_DNA"/>
</dbReference>
<dbReference type="GO" id="GO:0000287">
    <property type="term" value="F:magnesium ion binding"/>
    <property type="evidence" value="ECO:0007669"/>
    <property type="project" value="InterPro"/>
</dbReference>
<dbReference type="InterPro" id="IPR016055">
    <property type="entry name" value="A-D-PHexomutase_a/b/a-I/II/III"/>
</dbReference>
<keyword evidence="3" id="KW-0597">Phosphoprotein</keyword>
<dbReference type="InterPro" id="IPR005844">
    <property type="entry name" value="A-D-PHexomutase_a/b/a-I"/>
</dbReference>
<dbReference type="NCBIfam" id="TIGR03990">
    <property type="entry name" value="Arch_GlmM"/>
    <property type="match status" value="1"/>
</dbReference>
<feature type="domain" description="Alpha-D-phosphohexomutase alpha/beta/alpha" evidence="11">
    <location>
        <begin position="263"/>
        <end position="367"/>
    </location>
</feature>
<dbReference type="Pfam" id="PF02878">
    <property type="entry name" value="PGM_PMM_I"/>
    <property type="match status" value="1"/>
</dbReference>
<dbReference type="PROSITE" id="PS00710">
    <property type="entry name" value="PGM_PMM"/>
    <property type="match status" value="1"/>
</dbReference>
<dbReference type="InterPro" id="IPR005846">
    <property type="entry name" value="A-D-PHexomutase_a/b/a-III"/>
</dbReference>
<keyword evidence="5 7" id="KW-0460">Magnesium</keyword>
<evidence type="ECO:0000256" key="2">
    <source>
        <dbReference type="ARBA" id="ARBA00010231"/>
    </source>
</evidence>
<evidence type="ECO:0000259" key="9">
    <source>
        <dbReference type="Pfam" id="PF02878"/>
    </source>
</evidence>
<feature type="domain" description="Alpha-D-phosphohexomutase alpha/beta/alpha" evidence="10">
    <location>
        <begin position="157"/>
        <end position="255"/>
    </location>
</feature>
<organism evidence="12 13">
    <name type="scientific">candidate division WOR-1 bacterium RIFCSPHIGHO2_01_FULL_53_15</name>
    <dbReference type="NCBI Taxonomy" id="1802564"/>
    <lineage>
        <taxon>Bacteria</taxon>
        <taxon>Bacillati</taxon>
        <taxon>Saganbacteria</taxon>
    </lineage>
</organism>
<dbReference type="InterPro" id="IPR005841">
    <property type="entry name" value="Alpha-D-phosphohexomutase_SF"/>
</dbReference>
<accession>A0A1F4Q230</accession>
<evidence type="ECO:0000313" key="13">
    <source>
        <dbReference type="Proteomes" id="UP000178724"/>
    </source>
</evidence>
<dbReference type="Gene3D" id="3.30.310.50">
    <property type="entry name" value="Alpha-D-phosphohexomutase, C-terminal domain"/>
    <property type="match status" value="1"/>
</dbReference>
<dbReference type="InterPro" id="IPR050060">
    <property type="entry name" value="Phosphoglucosamine_mutase"/>
</dbReference>
<dbReference type="InterPro" id="IPR036900">
    <property type="entry name" value="A-D-PHexomutase_C_sf"/>
</dbReference>
<sequence>MTLIVSISGVRGHVPESLTPEVCLDLARAFGTYIVRGLPAGRQGKVVVGTDPRQSSGSIKETIFAGLLSAGCKVVDLGIAPTPTVGIMTKALAAAGGIIVTASHNPLPWNGLKFLRGDGIFLNETEAADFLKIYKSKQFRSADGKGVVANKTGIDFHIKRVLKVIGAAAVKKAKFKVAFDGCNGAGSVALVRFLEKLGCEVLAINCDVKLPFPHNPEPVAANLGELIELVKKKKADIGFAVDSDADRLAIVSDEGKAVGEELTLALAAKFVLSGKNKPIVVVNLSTSQVIDDVCRAGGATLIRTRVGEVNVVEELKSLNGLIGGEGNGGVIFPRVGWNRDSLAGAGLILNLMAARKMKLSELVAELPHYEMIKTKIECASQDEANDFVEKTKEKFRGSDLILTEGVKAVTPEGWVHVRPSNTEPIIRVIAEAKDQKSARALIDKVGA</sequence>
<feature type="domain" description="Alpha-D-phosphohexomutase C-terminal" evidence="8">
    <location>
        <begin position="402"/>
        <end position="444"/>
    </location>
</feature>
<evidence type="ECO:0000259" key="11">
    <source>
        <dbReference type="Pfam" id="PF02880"/>
    </source>
</evidence>
<protein>
    <submittedName>
        <fullName evidence="12">Phosphoglucosamine mutase</fullName>
    </submittedName>
</protein>
<dbReference type="InterPro" id="IPR016066">
    <property type="entry name" value="A-D-PHexomutase_CS"/>
</dbReference>
<dbReference type="GO" id="GO:0005829">
    <property type="term" value="C:cytosol"/>
    <property type="evidence" value="ECO:0007669"/>
    <property type="project" value="TreeGrafter"/>
</dbReference>
<dbReference type="GO" id="GO:0008966">
    <property type="term" value="F:phosphoglucosamine mutase activity"/>
    <property type="evidence" value="ECO:0007669"/>
    <property type="project" value="InterPro"/>
</dbReference>
<dbReference type="Gene3D" id="3.40.120.10">
    <property type="entry name" value="Alpha-D-Glucose-1,6-Bisphosphate, subunit A, domain 3"/>
    <property type="match status" value="3"/>
</dbReference>
<dbReference type="Pfam" id="PF02880">
    <property type="entry name" value="PGM_PMM_III"/>
    <property type="match status" value="1"/>
</dbReference>
<dbReference type="InterPro" id="IPR005845">
    <property type="entry name" value="A-D-PHexomutase_a/b/a-II"/>
</dbReference>
<keyword evidence="6" id="KW-0413">Isomerase</keyword>
<dbReference type="AlphaFoldDB" id="A0A1F4Q230"/>
<evidence type="ECO:0000256" key="7">
    <source>
        <dbReference type="RuleBase" id="RU004326"/>
    </source>
</evidence>